<gene>
    <name evidence="2" type="ORF">M501DRAFT_994094</name>
</gene>
<evidence type="ECO:0000313" key="2">
    <source>
        <dbReference type="EMBL" id="KAF2843238.1"/>
    </source>
</evidence>
<dbReference type="OrthoDB" id="10052321at2759"/>
<dbReference type="PANTHER" id="PTHR28158">
    <property type="entry name" value="37S RIBOSOMAL PROTEIN S35, MITOCHONDRIAL"/>
    <property type="match status" value="1"/>
</dbReference>
<proteinExistence type="predicted"/>
<dbReference type="EMBL" id="MU006089">
    <property type="protein sequence ID" value="KAF2843238.1"/>
    <property type="molecule type" value="Genomic_DNA"/>
</dbReference>
<dbReference type="GO" id="GO:0005763">
    <property type="term" value="C:mitochondrial small ribosomal subunit"/>
    <property type="evidence" value="ECO:0007669"/>
    <property type="project" value="TreeGrafter"/>
</dbReference>
<feature type="region of interest" description="Disordered" evidence="1">
    <location>
        <begin position="306"/>
        <end position="341"/>
    </location>
</feature>
<keyword evidence="3" id="KW-1185">Reference proteome</keyword>
<dbReference type="InterPro" id="IPR021036">
    <property type="entry name" value="Ribosomal_mS45"/>
</dbReference>
<name>A0A9P4VTK3_9PEZI</name>
<evidence type="ECO:0000256" key="1">
    <source>
        <dbReference type="SAM" id="MobiDB-lite"/>
    </source>
</evidence>
<dbReference type="Proteomes" id="UP000799429">
    <property type="component" value="Unassembled WGS sequence"/>
</dbReference>
<reference evidence="2" key="1">
    <citation type="journal article" date="2020" name="Stud. Mycol.">
        <title>101 Dothideomycetes genomes: a test case for predicting lifestyles and emergence of pathogens.</title>
        <authorList>
            <person name="Haridas S."/>
            <person name="Albert R."/>
            <person name="Binder M."/>
            <person name="Bloem J."/>
            <person name="Labutti K."/>
            <person name="Salamov A."/>
            <person name="Andreopoulos B."/>
            <person name="Baker S."/>
            <person name="Barry K."/>
            <person name="Bills G."/>
            <person name="Bluhm B."/>
            <person name="Cannon C."/>
            <person name="Castanera R."/>
            <person name="Culley D."/>
            <person name="Daum C."/>
            <person name="Ezra D."/>
            <person name="Gonzalez J."/>
            <person name="Henrissat B."/>
            <person name="Kuo A."/>
            <person name="Liang C."/>
            <person name="Lipzen A."/>
            <person name="Lutzoni F."/>
            <person name="Magnuson J."/>
            <person name="Mondo S."/>
            <person name="Nolan M."/>
            <person name="Ohm R."/>
            <person name="Pangilinan J."/>
            <person name="Park H.-J."/>
            <person name="Ramirez L."/>
            <person name="Alfaro M."/>
            <person name="Sun H."/>
            <person name="Tritt A."/>
            <person name="Yoshinaga Y."/>
            <person name="Zwiers L.-H."/>
            <person name="Turgeon B."/>
            <person name="Goodwin S."/>
            <person name="Spatafora J."/>
            <person name="Crous P."/>
            <person name="Grigoriev I."/>
        </authorList>
    </citation>
    <scope>NUCLEOTIDE SEQUENCE</scope>
    <source>
        <strain evidence="2">CBS 101060</strain>
    </source>
</reference>
<accession>A0A9P4VTK3</accession>
<evidence type="ECO:0000313" key="3">
    <source>
        <dbReference type="Proteomes" id="UP000799429"/>
    </source>
</evidence>
<dbReference type="GO" id="GO:0003735">
    <property type="term" value="F:structural constituent of ribosome"/>
    <property type="evidence" value="ECO:0007669"/>
    <property type="project" value="TreeGrafter"/>
</dbReference>
<dbReference type="Pfam" id="PF12298">
    <property type="entry name" value="Bot1p"/>
    <property type="match status" value="1"/>
</dbReference>
<feature type="region of interest" description="Disordered" evidence="1">
    <location>
        <begin position="34"/>
        <end position="104"/>
    </location>
</feature>
<dbReference type="AlphaFoldDB" id="A0A9P4VTK3"/>
<protein>
    <recommendedName>
        <fullName evidence="4">Eukaryotic mitochondrial regulator protein-domain-containing protein</fullName>
    </recommendedName>
</protein>
<sequence length="341" mass="38763">MDSWIEGPGRAFKRPLPGSTNYLSAYDRFGRLIRLPDGKPKNKNSSQSGDVDQVKARQSEGGNPALVPDGLDQAAQENDRQDTTKKDSNALPPESLDDLRPFPLNNSFRSQPVLSEELREVIYDQVVNRDRSVREVSVEYNVSMERVGAVVRLKTIEKDWIEKGKPLAKPYARAILKMVPTTPYLGSRTTHESINDLPVHSATRQQIFYPTSESRAFTRVDAAHVFRSGLLPADKRIPHPQLVEREKLEIAQVPKSEVDEIMNEWVAAEAARKQAIEEREKAEEKRLVKTVRAPRWDFKFRDINVDESGKDGRGQKGVGWRYGFPHQDRKRGQVRIPTSVE</sequence>
<comment type="caution">
    <text evidence="2">The sequence shown here is derived from an EMBL/GenBank/DDBJ whole genome shotgun (WGS) entry which is preliminary data.</text>
</comment>
<dbReference type="GO" id="GO:0032543">
    <property type="term" value="P:mitochondrial translation"/>
    <property type="evidence" value="ECO:0007669"/>
    <property type="project" value="TreeGrafter"/>
</dbReference>
<evidence type="ECO:0008006" key="4">
    <source>
        <dbReference type="Google" id="ProtNLM"/>
    </source>
</evidence>
<dbReference type="PANTHER" id="PTHR28158:SF1">
    <property type="entry name" value="SMALL RIBOSOMAL SUBUNIT PROTEIN MS45"/>
    <property type="match status" value="1"/>
</dbReference>
<feature type="compositionally biased region" description="Basic and acidic residues" evidence="1">
    <location>
        <begin position="77"/>
        <end position="88"/>
    </location>
</feature>
<organism evidence="2 3">
    <name type="scientific">Patellaria atrata CBS 101060</name>
    <dbReference type="NCBI Taxonomy" id="1346257"/>
    <lineage>
        <taxon>Eukaryota</taxon>
        <taxon>Fungi</taxon>
        <taxon>Dikarya</taxon>
        <taxon>Ascomycota</taxon>
        <taxon>Pezizomycotina</taxon>
        <taxon>Dothideomycetes</taxon>
        <taxon>Dothideomycetes incertae sedis</taxon>
        <taxon>Patellariales</taxon>
        <taxon>Patellariaceae</taxon>
        <taxon>Patellaria</taxon>
    </lineage>
</organism>